<sequence length="166" mass="18530">MSSLRNFILVAFLSAVVAFTPITPSIQHRRTLSPLFAKGGGAIASPKTATKTTTTTKSKTKETIKQKQDFKVHDGDQDTDIEEAPLWMLFLIGDKGYEQAHVTARLTQIVQDMNEKNAIAVYDAAQRLGEALCGKYPHEHAEMFCEQLTRSDPIIYAEIREDKTDD</sequence>
<dbReference type="InterPro" id="IPR014719">
    <property type="entry name" value="Ribosomal_bL12_C/ClpS-like"/>
</dbReference>
<evidence type="ECO:0000313" key="2">
    <source>
        <dbReference type="EMBL" id="KAL3803828.1"/>
    </source>
</evidence>
<organism evidence="2 3">
    <name type="scientific">Cyclotella cryptica</name>
    <dbReference type="NCBI Taxonomy" id="29204"/>
    <lineage>
        <taxon>Eukaryota</taxon>
        <taxon>Sar</taxon>
        <taxon>Stramenopiles</taxon>
        <taxon>Ochrophyta</taxon>
        <taxon>Bacillariophyta</taxon>
        <taxon>Coscinodiscophyceae</taxon>
        <taxon>Thalassiosirophycidae</taxon>
        <taxon>Stephanodiscales</taxon>
        <taxon>Stephanodiscaceae</taxon>
        <taxon>Cyclotella</taxon>
    </lineage>
</organism>
<name>A0ABD3QUF2_9STRA</name>
<dbReference type="PANTHER" id="PTHR33473:SF17">
    <property type="entry name" value="ATP-DEPENDENT CLP PROTEASE ADAPTER PROTEIN CLPS1, CHLOROPLASTIC"/>
    <property type="match status" value="1"/>
</dbReference>
<reference evidence="2 3" key="1">
    <citation type="journal article" date="2020" name="G3 (Bethesda)">
        <title>Improved Reference Genome for Cyclotella cryptica CCMP332, a Model for Cell Wall Morphogenesis, Salinity Adaptation, and Lipid Production in Diatoms (Bacillariophyta).</title>
        <authorList>
            <person name="Roberts W.R."/>
            <person name="Downey K.M."/>
            <person name="Ruck E.C."/>
            <person name="Traller J.C."/>
            <person name="Alverson A.J."/>
        </authorList>
    </citation>
    <scope>NUCLEOTIDE SEQUENCE [LARGE SCALE GENOMIC DNA]</scope>
    <source>
        <strain evidence="2 3">CCMP332</strain>
    </source>
</reference>
<keyword evidence="1" id="KW-0732">Signal</keyword>
<evidence type="ECO:0008006" key="4">
    <source>
        <dbReference type="Google" id="ProtNLM"/>
    </source>
</evidence>
<proteinExistence type="predicted"/>
<feature type="chain" id="PRO_5044881667" description="Adaptor protein ClpS core domain-containing protein" evidence="1">
    <location>
        <begin position="19"/>
        <end position="166"/>
    </location>
</feature>
<gene>
    <name evidence="2" type="ORF">HJC23_003990</name>
</gene>
<dbReference type="PANTHER" id="PTHR33473">
    <property type="entry name" value="ATP-DEPENDENT CLP PROTEASE ADAPTER PROTEIN CLPS1, CHLOROPLASTIC"/>
    <property type="match status" value="1"/>
</dbReference>
<evidence type="ECO:0000313" key="3">
    <source>
        <dbReference type="Proteomes" id="UP001516023"/>
    </source>
</evidence>
<dbReference type="Gene3D" id="3.30.1390.10">
    <property type="match status" value="1"/>
</dbReference>
<evidence type="ECO:0000256" key="1">
    <source>
        <dbReference type="SAM" id="SignalP"/>
    </source>
</evidence>
<protein>
    <recommendedName>
        <fullName evidence="4">Adaptor protein ClpS core domain-containing protein</fullName>
    </recommendedName>
</protein>
<dbReference type="Proteomes" id="UP001516023">
    <property type="component" value="Unassembled WGS sequence"/>
</dbReference>
<comment type="caution">
    <text evidence="2">The sequence shown here is derived from an EMBL/GenBank/DDBJ whole genome shotgun (WGS) entry which is preliminary data.</text>
</comment>
<dbReference type="SUPFAM" id="SSF54736">
    <property type="entry name" value="ClpS-like"/>
    <property type="match status" value="1"/>
</dbReference>
<dbReference type="AlphaFoldDB" id="A0ABD3QUF2"/>
<feature type="signal peptide" evidence="1">
    <location>
        <begin position="1"/>
        <end position="18"/>
    </location>
</feature>
<dbReference type="InterPro" id="IPR022935">
    <property type="entry name" value="ClpS"/>
</dbReference>
<accession>A0ABD3QUF2</accession>
<keyword evidence="3" id="KW-1185">Reference proteome</keyword>
<dbReference type="EMBL" id="JABMIG020000011">
    <property type="protein sequence ID" value="KAL3803828.1"/>
    <property type="molecule type" value="Genomic_DNA"/>
</dbReference>